<keyword evidence="3 9" id="KW-0813">Transport</keyword>
<dbReference type="PRINTS" id="PR00173">
    <property type="entry name" value="EDTRNSPORT"/>
</dbReference>
<dbReference type="InterPro" id="IPR018107">
    <property type="entry name" value="Na-dicarboxylate_symporter_CS"/>
</dbReference>
<feature type="transmembrane region" description="Helical" evidence="9">
    <location>
        <begin position="238"/>
        <end position="265"/>
    </location>
</feature>
<keyword evidence="7 9" id="KW-1133">Transmembrane helix</keyword>
<comment type="similarity">
    <text evidence="2 9">Belongs to the dicarboxylate/amino acid:cation symporter (DAACS) (TC 2.A.23) family.</text>
</comment>
<evidence type="ECO:0000256" key="7">
    <source>
        <dbReference type="ARBA" id="ARBA00022989"/>
    </source>
</evidence>
<dbReference type="NCBIfam" id="NF002461">
    <property type="entry name" value="PRK01663.1"/>
    <property type="match status" value="1"/>
</dbReference>
<evidence type="ECO:0000313" key="11">
    <source>
        <dbReference type="Proteomes" id="UP001375743"/>
    </source>
</evidence>
<dbReference type="SUPFAM" id="SSF118215">
    <property type="entry name" value="Proton glutamate symport protein"/>
    <property type="match status" value="1"/>
</dbReference>
<dbReference type="InterPro" id="IPR023954">
    <property type="entry name" value="C4_dicarb_transport"/>
</dbReference>
<evidence type="ECO:0000256" key="3">
    <source>
        <dbReference type="ARBA" id="ARBA00022448"/>
    </source>
</evidence>
<dbReference type="RefSeq" id="WP_418158107.1">
    <property type="nucleotide sequence ID" value="NZ_JBBLZC010000002.1"/>
</dbReference>
<evidence type="ECO:0000256" key="2">
    <source>
        <dbReference type="ARBA" id="ARBA00006148"/>
    </source>
</evidence>
<evidence type="ECO:0000256" key="5">
    <source>
        <dbReference type="ARBA" id="ARBA00022692"/>
    </source>
</evidence>
<dbReference type="Gene3D" id="1.10.3860.10">
    <property type="entry name" value="Sodium:dicarboxylate symporter"/>
    <property type="match status" value="1"/>
</dbReference>
<reference evidence="10 11" key="1">
    <citation type="submission" date="2024-01" db="EMBL/GenBank/DDBJ databases">
        <title>Multi-omics insights into the function and evolution of sodium benzoate biodegradation pathways in Benzoatithermus flavus gen. nov., sp. nov. from hot spring.</title>
        <authorList>
            <person name="Hu C.-J."/>
            <person name="Li W.-J."/>
        </authorList>
    </citation>
    <scope>NUCLEOTIDE SEQUENCE [LARGE SCALE GENOMIC DNA]</scope>
    <source>
        <strain evidence="10 11">SYSU G07066</strain>
    </source>
</reference>
<evidence type="ECO:0000256" key="8">
    <source>
        <dbReference type="ARBA" id="ARBA00023136"/>
    </source>
</evidence>
<comment type="caution">
    <text evidence="10">The sequence shown here is derived from an EMBL/GenBank/DDBJ whole genome shotgun (WGS) entry which is preliminary data.</text>
</comment>
<keyword evidence="4 9" id="KW-1003">Cell membrane</keyword>
<feature type="transmembrane region" description="Helical" evidence="9">
    <location>
        <begin position="196"/>
        <end position="218"/>
    </location>
</feature>
<feature type="transmembrane region" description="Helical" evidence="9">
    <location>
        <begin position="162"/>
        <end position="180"/>
    </location>
</feature>
<evidence type="ECO:0000256" key="1">
    <source>
        <dbReference type="ARBA" id="ARBA00004651"/>
    </source>
</evidence>
<evidence type="ECO:0000256" key="9">
    <source>
        <dbReference type="HAMAP-Rule" id="MF_01300"/>
    </source>
</evidence>
<feature type="transmembrane region" description="Helical" evidence="9">
    <location>
        <begin position="21"/>
        <end position="40"/>
    </location>
</feature>
<protein>
    <recommendedName>
        <fullName evidence="9">C4-dicarboxylate transport protein</fullName>
    </recommendedName>
</protein>
<keyword evidence="6 9" id="KW-0769">Symport</keyword>
<dbReference type="EMBL" id="JBBLZC010000002">
    <property type="protein sequence ID" value="MEK0082259.1"/>
    <property type="molecule type" value="Genomic_DNA"/>
</dbReference>
<dbReference type="InterPro" id="IPR036458">
    <property type="entry name" value="Na:dicarbo_symporter_sf"/>
</dbReference>
<feature type="transmembrane region" description="Helical" evidence="9">
    <location>
        <begin position="52"/>
        <end position="73"/>
    </location>
</feature>
<feature type="transmembrane region" description="Helical" evidence="9">
    <location>
        <begin position="362"/>
        <end position="385"/>
    </location>
</feature>
<gene>
    <name evidence="9" type="primary">dctA</name>
    <name evidence="10" type="ORF">U1T56_03785</name>
</gene>
<proteinExistence type="inferred from homology"/>
<dbReference type="PANTHER" id="PTHR42865">
    <property type="entry name" value="PROTON/GLUTAMATE-ASPARTATE SYMPORTER"/>
    <property type="match status" value="1"/>
</dbReference>
<dbReference type="PROSITE" id="PS00713">
    <property type="entry name" value="NA_DICARBOXYL_SYMP_1"/>
    <property type="match status" value="1"/>
</dbReference>
<feature type="transmembrane region" description="Helical" evidence="9">
    <location>
        <begin position="310"/>
        <end position="329"/>
    </location>
</feature>
<keyword evidence="8 9" id="KW-0472">Membrane</keyword>
<feature type="transmembrane region" description="Helical" evidence="9">
    <location>
        <begin position="85"/>
        <end position="111"/>
    </location>
</feature>
<evidence type="ECO:0000256" key="6">
    <source>
        <dbReference type="ARBA" id="ARBA00022847"/>
    </source>
</evidence>
<dbReference type="NCBIfam" id="NF009587">
    <property type="entry name" value="PRK13027.1"/>
    <property type="match status" value="1"/>
</dbReference>
<dbReference type="Pfam" id="PF00375">
    <property type="entry name" value="SDF"/>
    <property type="match status" value="1"/>
</dbReference>
<comment type="function">
    <text evidence="9">Responsible for the transport of dicarboxylates such as succinate, fumarate, and malate across the membrane.</text>
</comment>
<evidence type="ECO:0000256" key="4">
    <source>
        <dbReference type="ARBA" id="ARBA00022475"/>
    </source>
</evidence>
<dbReference type="PROSITE" id="PS00714">
    <property type="entry name" value="NA_DICARBOXYL_SYMP_2"/>
    <property type="match status" value="1"/>
</dbReference>
<sequence>MAVPAVGMAPTAHRRPWYRHLYAQVLCAILLGVLLGYFYPGVATQMKPLGDAFIKLIKMLIAPIIFCTVVHGIASMEDMKKVGRVGVKALVYFEVMTTLALIVGLVVVNLWRPGAGMNVDPATIDTKAIQTYTAQAEQQSTVDYFLHIIPNTVVGAFAEGDILQVLFFAVLFAFALHMLGERGRPLLHLVDQTAHVFFGIVGIVMRVAPIGAFGAMAFTIGKYGIGTLLSLGALMAGFYTTCLIFIFGVLGIVCRLAGFSVLRFIRYIKEELLIVLGTSSSESVLPRMLAKMEILGCDKSVVGLVIPTGYSFNLDGTCIYLTMAALFLAQATNTELTLWQQLGILAVLLLTSKGAAGVTGSGFIVLASTLAAVGHIPVASIALILGVDRFMSEARALTNLIGNGVATVVVAKWEGALDEARLQQHLSAETEEEADDPERVLVVEEMAHERPHDLDEGRPIRA</sequence>
<organism evidence="10 11">
    <name type="scientific">Benzoatithermus flavus</name>
    <dbReference type="NCBI Taxonomy" id="3108223"/>
    <lineage>
        <taxon>Bacteria</taxon>
        <taxon>Pseudomonadati</taxon>
        <taxon>Pseudomonadota</taxon>
        <taxon>Alphaproteobacteria</taxon>
        <taxon>Geminicoccales</taxon>
        <taxon>Geminicoccaceae</taxon>
        <taxon>Benzoatithermus</taxon>
    </lineage>
</organism>
<evidence type="ECO:0000313" key="10">
    <source>
        <dbReference type="EMBL" id="MEK0082259.1"/>
    </source>
</evidence>
<accession>A0ABU8XPG7</accession>
<keyword evidence="5 9" id="KW-0812">Transmembrane</keyword>
<keyword evidence="11" id="KW-1185">Reference proteome</keyword>
<comment type="subcellular location">
    <subcellularLocation>
        <location evidence="1 9">Cell membrane</location>
        <topology evidence="1 9">Multi-pass membrane protein</topology>
    </subcellularLocation>
</comment>
<dbReference type="Proteomes" id="UP001375743">
    <property type="component" value="Unassembled WGS sequence"/>
</dbReference>
<dbReference type="PANTHER" id="PTHR42865:SF1">
    <property type="entry name" value="AEROBIC C4-DICARBOXYLATE TRANSPORT PROTEIN"/>
    <property type="match status" value="1"/>
</dbReference>
<dbReference type="InterPro" id="IPR001991">
    <property type="entry name" value="Na-dicarboxylate_symporter"/>
</dbReference>
<name>A0ABU8XPG7_9PROT</name>
<dbReference type="HAMAP" id="MF_01300">
    <property type="entry name" value="C4_dicarb_transport"/>
    <property type="match status" value="1"/>
</dbReference>